<evidence type="ECO:0000313" key="3">
    <source>
        <dbReference type="EMBL" id="EGG20272.1"/>
    </source>
</evidence>
<dbReference type="PROSITE" id="PS50853">
    <property type="entry name" value="FN3"/>
    <property type="match status" value="1"/>
</dbReference>
<dbReference type="KEGG" id="dfa:DFA_07395"/>
<name>F4PWA8_CACFS</name>
<feature type="transmembrane region" description="Helical" evidence="1">
    <location>
        <begin position="20"/>
        <end position="43"/>
    </location>
</feature>
<keyword evidence="1" id="KW-0472">Membrane</keyword>
<accession>F4PWA8</accession>
<evidence type="ECO:0000259" key="2">
    <source>
        <dbReference type="PROSITE" id="PS50853"/>
    </source>
</evidence>
<keyword evidence="1" id="KW-0812">Transmembrane</keyword>
<keyword evidence="4" id="KW-1185">Reference proteome</keyword>
<feature type="domain" description="Fibronectin type-III" evidence="2">
    <location>
        <begin position="1598"/>
        <end position="1688"/>
    </location>
</feature>
<evidence type="ECO:0000256" key="1">
    <source>
        <dbReference type="SAM" id="Phobius"/>
    </source>
</evidence>
<keyword evidence="1" id="KW-1133">Transmembrane helix</keyword>
<dbReference type="SMART" id="SM00060">
    <property type="entry name" value="FN3"/>
    <property type="match status" value="6"/>
</dbReference>
<dbReference type="GeneID" id="14872106"/>
<dbReference type="InterPro" id="IPR036116">
    <property type="entry name" value="FN3_sf"/>
</dbReference>
<gene>
    <name evidence="3" type="ORF">DFA_07395</name>
</gene>
<proteinExistence type="predicted"/>
<organism evidence="3 4">
    <name type="scientific">Cavenderia fasciculata</name>
    <name type="common">Slime mold</name>
    <name type="synonym">Dictyostelium fasciculatum</name>
    <dbReference type="NCBI Taxonomy" id="261658"/>
    <lineage>
        <taxon>Eukaryota</taxon>
        <taxon>Amoebozoa</taxon>
        <taxon>Evosea</taxon>
        <taxon>Eumycetozoa</taxon>
        <taxon>Dictyostelia</taxon>
        <taxon>Acytosteliales</taxon>
        <taxon>Cavenderiaceae</taxon>
        <taxon>Cavenderia</taxon>
    </lineage>
</organism>
<reference evidence="4" key="1">
    <citation type="journal article" date="2011" name="Genome Res.">
        <title>Phylogeny-wide analysis of social amoeba genomes highlights ancient origins for complex intercellular communication.</title>
        <authorList>
            <person name="Heidel A.J."/>
            <person name="Lawal H.M."/>
            <person name="Felder M."/>
            <person name="Schilde C."/>
            <person name="Helps N.R."/>
            <person name="Tunggal B."/>
            <person name="Rivero F."/>
            <person name="John U."/>
            <person name="Schleicher M."/>
            <person name="Eichinger L."/>
            <person name="Platzer M."/>
            <person name="Noegel A.A."/>
            <person name="Schaap P."/>
            <person name="Gloeckner G."/>
        </authorList>
    </citation>
    <scope>NUCLEOTIDE SEQUENCE [LARGE SCALE GENOMIC DNA]</scope>
    <source>
        <strain evidence="4">SH3</strain>
    </source>
</reference>
<dbReference type="CDD" id="cd00063">
    <property type="entry name" value="FN3"/>
    <property type="match status" value="1"/>
</dbReference>
<dbReference type="InterPro" id="IPR013783">
    <property type="entry name" value="Ig-like_fold"/>
</dbReference>
<sequence length="1721" mass="185588">MCLYKGMHPKMVYGFVKVKVLFILYYLLFTLISFIHHPLSLLLSSIFHHLPSSSPDHHHLGLSCCQPSYVNFKVVSYQYFNNRFTSQGIGRVEAATFSTTNFQFSDACVINATYTEGCDIFGDISFWDVPDAFQNSVGYTFRIDLSEHSEVIKLVVSNLTQFDMEGLLVFGGQSTSLVFDVSVFNITANVTFDSVNLEVVNDTTIYADQVYFNNNTNVHLGQNSKFYTYVFNSDNSLTIDPTSVLNIYDDSAVTASLFIANGMVNCHDDSQLIVNIANFYNLFVGVNASIHATTTVNIYGNNTIINGAVLGASLSLNDHANVTSTGGSFNTTILQFGKNAKLIIDNGASYINSLVLPPSSVFALINSTFVLSGDDAQEQQNLEGYIMLNGNSNITLTNATITNIWTDTIKHPQGGIYSTITLVGANSFVNTMQLNSHIIVEPQSSIIIPVELQLYMGIDNYGSIYLLDRLICNNAKLTMPSADSVMQLDKLAAVWAYILENKGVINSNTLTSIHSNVNNSGTISIQADCAISITGYLDLFDGSVINIGGIGPNTTYSALGVVNGIRAYGDLLFNVSAPPEFGVSGYNLISSQIGIEGDFNSTNIDPSLDSYEFTIYQYSQSIQAVYFGKNLPSNPHHSPALPIVLEEISNILSIPEFNKKKKRIEIERMNRYILISILTLIIVLISNNGVKGQGLVAMRTPCTATFDTGLLLATFPIDQCYPSLDGISSFKFTRINAITYKNTFKDLLCVTATTPPTIIISSPSQKGVCDTNSDTQYELITVNAIPSIGAAYFERKRSCNDQYPINYALLLSSGVTPCLQMDPLSALFSPFQTYWSSFTQSSANSLDMTGLSTVNGSCPSTAPTKVVTSQCSSSSVTIAGSIFTSALILTDYNPSFNAPLSFGYNGYQLPKPPVTFTSFDAYMYLTDGATGATLDCYKNEKSLNWFGKCNITDPLLIGKQTFVRLQIAGQTVTPRPNLSSSNFSLAPVPEIASFDIIGIAKDSILVSYSYSGGMSGFVPTYQVYSNGVIVPQCNGITVKECNITGLTAGSTVTVGVTVTINGATSVQKTMSQLLPQFLFSPVITYTTDPTSISINYIAAGGENPESTTTYSGWLDGTSSFTNTQVKQYQFSGLTTFQTYQIKVSASNAQETTLSIIIVKLWDLVNAPTVTSTVVKSKSIVINYSSTGGDPTLTRYYVNANGVPVPNCQDIVSTTCTVTTTPSTGYIFNITANNNGRSQSLTTTNFTTYPTLSTPQINNIVSTITTISFSYSATGGVPGQTTYQVKLNGTVIVLAAYCPAQNCRFTVPPGSSNAIIVEATNNVDFTTQSTNIVAYSVPSISVFKVTAFTSSSVTIQFESTGGIPTVDTTYFISVNGQAALQYTKINTATFDNLTPDSTVTISITASNSGSTSTKQTITQKISPLSISDPIINTVMDYDTLNMTYSSTGGSQSITTTYDVSINDQVIVTADTTKKATYTFSNEQKKTQSTYVIKVVATNGQLTSENSTSILYIPKLESPIVTVGIIPNNVGISISYSSIGGNNQITTTYQVLVNGFPIDSGATTYTFSKMQQQTKQSYSIQVIASNGAMTSDSSTTILFTPTMVQTIITTSTDSNSISASWTQVPIADNYVAGVSIDGIDWNTVCQGVNVTSCQFTGLQSDTTYYIQVISLNTISESSSTSTVQATTESSTVVVSLSNRLLQLSTTSNILVLFTIIVATCWSI</sequence>
<dbReference type="Gene3D" id="2.60.40.10">
    <property type="entry name" value="Immunoglobulins"/>
    <property type="match status" value="1"/>
</dbReference>
<dbReference type="InterPro" id="IPR003961">
    <property type="entry name" value="FN3_dom"/>
</dbReference>
<dbReference type="SUPFAM" id="SSF49265">
    <property type="entry name" value="Fibronectin type III"/>
    <property type="match status" value="2"/>
</dbReference>
<dbReference type="RefSeq" id="XP_004367255.1">
    <property type="nucleotide sequence ID" value="XM_004367198.1"/>
</dbReference>
<dbReference type="EMBL" id="GL883013">
    <property type="protein sequence ID" value="EGG20272.1"/>
    <property type="molecule type" value="Genomic_DNA"/>
</dbReference>
<protein>
    <recommendedName>
        <fullName evidence="2">Fibronectin type-III domain-containing protein</fullName>
    </recommendedName>
</protein>
<dbReference type="Proteomes" id="UP000007797">
    <property type="component" value="Unassembled WGS sequence"/>
</dbReference>
<evidence type="ECO:0000313" key="4">
    <source>
        <dbReference type="Proteomes" id="UP000007797"/>
    </source>
</evidence>